<comment type="caution">
    <text evidence="3">The sequence shown here is derived from an EMBL/GenBank/DDBJ whole genome shotgun (WGS) entry which is preliminary data.</text>
</comment>
<dbReference type="InterPro" id="IPR043717">
    <property type="entry name" value="DUF5658"/>
</dbReference>
<sequence length="132" mass="15139">MENQEDIPAVTQVNSFGSFQDRRAALRLRFQGKFVMRRAAEKEASILALICMADMFTTLYWVTMGYATEANHLLAWTFDIHPLTFVVVKSASCIPAVLMAPALAKRKKNFTIWLLRIIIAVYILTYFRLAQF</sequence>
<proteinExistence type="predicted"/>
<dbReference type="AlphaFoldDB" id="A0A7W9W8N4"/>
<name>A0A7W9W8N4_ARMRO</name>
<evidence type="ECO:0000256" key="1">
    <source>
        <dbReference type="SAM" id="Phobius"/>
    </source>
</evidence>
<dbReference type="RefSeq" id="WP_184201445.1">
    <property type="nucleotide sequence ID" value="NZ_JACHGW010000004.1"/>
</dbReference>
<dbReference type="Proteomes" id="UP000520814">
    <property type="component" value="Unassembled WGS sequence"/>
</dbReference>
<dbReference type="Pfam" id="PF18902">
    <property type="entry name" value="DUF5658"/>
    <property type="match status" value="1"/>
</dbReference>
<evidence type="ECO:0000313" key="3">
    <source>
        <dbReference type="EMBL" id="MBB6052426.1"/>
    </source>
</evidence>
<evidence type="ECO:0000313" key="4">
    <source>
        <dbReference type="Proteomes" id="UP000520814"/>
    </source>
</evidence>
<organism evidence="3 4">
    <name type="scientific">Armatimonas rosea</name>
    <dbReference type="NCBI Taxonomy" id="685828"/>
    <lineage>
        <taxon>Bacteria</taxon>
        <taxon>Bacillati</taxon>
        <taxon>Armatimonadota</taxon>
        <taxon>Armatimonadia</taxon>
        <taxon>Armatimonadales</taxon>
        <taxon>Armatimonadaceae</taxon>
        <taxon>Armatimonas</taxon>
    </lineage>
</organism>
<dbReference type="EMBL" id="JACHGW010000004">
    <property type="protein sequence ID" value="MBB6052426.1"/>
    <property type="molecule type" value="Genomic_DNA"/>
</dbReference>
<feature type="domain" description="DUF5658" evidence="2">
    <location>
        <begin position="46"/>
        <end position="125"/>
    </location>
</feature>
<protein>
    <recommendedName>
        <fullName evidence="2">DUF5658 domain-containing protein</fullName>
    </recommendedName>
</protein>
<keyword evidence="4" id="KW-1185">Reference proteome</keyword>
<keyword evidence="1" id="KW-0472">Membrane</keyword>
<accession>A0A7W9W8N4</accession>
<evidence type="ECO:0000259" key="2">
    <source>
        <dbReference type="Pfam" id="PF18902"/>
    </source>
</evidence>
<gene>
    <name evidence="3" type="ORF">HNQ39_004247</name>
</gene>
<feature type="transmembrane region" description="Helical" evidence="1">
    <location>
        <begin position="110"/>
        <end position="129"/>
    </location>
</feature>
<keyword evidence="1" id="KW-0812">Transmembrane</keyword>
<feature type="transmembrane region" description="Helical" evidence="1">
    <location>
        <begin position="83"/>
        <end position="103"/>
    </location>
</feature>
<keyword evidence="1" id="KW-1133">Transmembrane helix</keyword>
<reference evidence="3 4" key="1">
    <citation type="submission" date="2020-08" db="EMBL/GenBank/DDBJ databases">
        <title>Genomic Encyclopedia of Type Strains, Phase IV (KMG-IV): sequencing the most valuable type-strain genomes for metagenomic binning, comparative biology and taxonomic classification.</title>
        <authorList>
            <person name="Goeker M."/>
        </authorList>
    </citation>
    <scope>NUCLEOTIDE SEQUENCE [LARGE SCALE GENOMIC DNA]</scope>
    <source>
        <strain evidence="3 4">DSM 23562</strain>
    </source>
</reference>
<feature type="transmembrane region" description="Helical" evidence="1">
    <location>
        <begin position="44"/>
        <end position="63"/>
    </location>
</feature>